<organism evidence="1">
    <name type="scientific">marine sediment metagenome</name>
    <dbReference type="NCBI Taxonomy" id="412755"/>
    <lineage>
        <taxon>unclassified sequences</taxon>
        <taxon>metagenomes</taxon>
        <taxon>ecological metagenomes</taxon>
    </lineage>
</organism>
<comment type="caution">
    <text evidence="1">The sequence shown here is derived from an EMBL/GenBank/DDBJ whole genome shotgun (WGS) entry which is preliminary data.</text>
</comment>
<dbReference type="EMBL" id="BARW01025293">
    <property type="protein sequence ID" value="GAJ07014.1"/>
    <property type="molecule type" value="Genomic_DNA"/>
</dbReference>
<gene>
    <name evidence="1" type="ORF">S12H4_41496</name>
</gene>
<name>X1TP53_9ZZZZ</name>
<reference evidence="1" key="1">
    <citation type="journal article" date="2014" name="Front. Microbiol.">
        <title>High frequency of phylogenetically diverse reductive dehalogenase-homologous genes in deep subseafloor sedimentary metagenomes.</title>
        <authorList>
            <person name="Kawai M."/>
            <person name="Futagami T."/>
            <person name="Toyoda A."/>
            <person name="Takaki Y."/>
            <person name="Nishi S."/>
            <person name="Hori S."/>
            <person name="Arai W."/>
            <person name="Tsubouchi T."/>
            <person name="Morono Y."/>
            <person name="Uchiyama I."/>
            <person name="Ito T."/>
            <person name="Fujiyama A."/>
            <person name="Inagaki F."/>
            <person name="Takami H."/>
        </authorList>
    </citation>
    <scope>NUCLEOTIDE SEQUENCE</scope>
    <source>
        <strain evidence="1">Expedition CK06-06</strain>
    </source>
</reference>
<dbReference type="AlphaFoldDB" id="X1TP53"/>
<protein>
    <submittedName>
        <fullName evidence="1">Uncharacterized protein</fullName>
    </submittedName>
</protein>
<evidence type="ECO:0000313" key="1">
    <source>
        <dbReference type="EMBL" id="GAJ07014.1"/>
    </source>
</evidence>
<accession>X1TP53</accession>
<proteinExistence type="predicted"/>
<sequence>MCDLISENSDPLMPTISAVFSYINHQEEQININGFTEHIIEIFGSIENHSEDYEKKLRDRIKIILDFLIDTKVIIIKDNILIKTN</sequence>